<evidence type="ECO:0008006" key="3">
    <source>
        <dbReference type="Google" id="ProtNLM"/>
    </source>
</evidence>
<name>A0ABY0IFJ8_9BACT</name>
<comment type="caution">
    <text evidence="1">The sequence shown here is derived from an EMBL/GenBank/DDBJ whole genome shotgun (WGS) entry which is preliminary data.</text>
</comment>
<reference evidence="2" key="1">
    <citation type="journal article" date="2019" name="Int. J. Syst. Evol. Microbiol.">
        <title>Halobacteriovorax valvorus sp. nov., a novel prokaryotic predator isolated from coastal seawater of China.</title>
        <authorList>
            <person name="Chen M.-X."/>
        </authorList>
    </citation>
    <scope>NUCLEOTIDE SEQUENCE [LARGE SCALE GENOMIC DNA]</scope>
    <source>
        <strain evidence="2">BL9</strain>
    </source>
</reference>
<protein>
    <recommendedName>
        <fullName evidence="3">Globin</fullName>
    </recommendedName>
</protein>
<dbReference type="EMBL" id="QDKL01000003">
    <property type="protein sequence ID" value="RZF20868.1"/>
    <property type="molecule type" value="Genomic_DNA"/>
</dbReference>
<dbReference type="InterPro" id="IPR012292">
    <property type="entry name" value="Globin/Proto"/>
</dbReference>
<gene>
    <name evidence="1" type="ORF">DAY19_12860</name>
</gene>
<dbReference type="RefSeq" id="WP_115363104.1">
    <property type="nucleotide sequence ID" value="NZ_QDKL01000003.1"/>
</dbReference>
<accession>A0ABY0IFJ8</accession>
<dbReference type="SUPFAM" id="SSF46458">
    <property type="entry name" value="Globin-like"/>
    <property type="match status" value="1"/>
</dbReference>
<evidence type="ECO:0000313" key="1">
    <source>
        <dbReference type="EMBL" id="RZF20868.1"/>
    </source>
</evidence>
<dbReference type="Proteomes" id="UP000443582">
    <property type="component" value="Unassembled WGS sequence"/>
</dbReference>
<dbReference type="InterPro" id="IPR009050">
    <property type="entry name" value="Globin-like_sf"/>
</dbReference>
<keyword evidence="2" id="KW-1185">Reference proteome</keyword>
<evidence type="ECO:0000313" key="2">
    <source>
        <dbReference type="Proteomes" id="UP000443582"/>
    </source>
</evidence>
<sequence>MKNQEESIKLIEKVTRSFYQKAINDVFIGYHFRKLTSNNGPISNIEDFNEHLKSINAFWQAQLLGIKLPKGAHHLLSAHEYLKIRKGELGRWVILFKQTLEENRSEDPKFINIWEHKIDTFKVGFEKYFFEG</sequence>
<organism evidence="1 2">
    <name type="scientific">Halobacteriovorax vibrionivorans</name>
    <dbReference type="NCBI Taxonomy" id="2152716"/>
    <lineage>
        <taxon>Bacteria</taxon>
        <taxon>Pseudomonadati</taxon>
        <taxon>Bdellovibrionota</taxon>
        <taxon>Bacteriovoracia</taxon>
        <taxon>Bacteriovoracales</taxon>
        <taxon>Halobacteriovoraceae</taxon>
        <taxon>Halobacteriovorax</taxon>
    </lineage>
</organism>
<proteinExistence type="predicted"/>
<dbReference type="Gene3D" id="1.10.490.10">
    <property type="entry name" value="Globins"/>
    <property type="match status" value="1"/>
</dbReference>